<protein>
    <submittedName>
        <fullName evidence="5">Amino acid/amide ABC transporter ATP-binding protein 1, HAAT family</fullName>
    </submittedName>
</protein>
<reference evidence="5 6" key="1">
    <citation type="journal article" date="2015" name="Nature">
        <title>rRNA introns, odd ribosomes, and small enigmatic genomes across a large radiation of phyla.</title>
        <authorList>
            <person name="Brown C.T."/>
            <person name="Hug L.A."/>
            <person name="Thomas B.C."/>
            <person name="Sharon I."/>
            <person name="Castelle C.J."/>
            <person name="Singh A."/>
            <person name="Wilkins M.J."/>
            <person name="Williams K.H."/>
            <person name="Banfield J.F."/>
        </authorList>
    </citation>
    <scope>NUCLEOTIDE SEQUENCE [LARGE SCALE GENOMIC DNA]</scope>
</reference>
<dbReference type="PATRIC" id="fig|1619052.3.peg.1038"/>
<proteinExistence type="predicted"/>
<feature type="domain" description="ABC transporter" evidence="4">
    <location>
        <begin position="4"/>
        <end position="244"/>
    </location>
</feature>
<organism evidence="5 6">
    <name type="scientific">Candidatus Magasanikbacteria bacterium GW2011_GWE2_42_7</name>
    <dbReference type="NCBI Taxonomy" id="1619052"/>
    <lineage>
        <taxon>Bacteria</taxon>
        <taxon>Candidatus Magasanikiibacteriota</taxon>
    </lineage>
</organism>
<dbReference type="Gene3D" id="3.40.50.300">
    <property type="entry name" value="P-loop containing nucleotide triphosphate hydrolases"/>
    <property type="match status" value="1"/>
</dbReference>
<evidence type="ECO:0000256" key="1">
    <source>
        <dbReference type="ARBA" id="ARBA00022448"/>
    </source>
</evidence>
<dbReference type="GO" id="GO:0005524">
    <property type="term" value="F:ATP binding"/>
    <property type="evidence" value="ECO:0007669"/>
    <property type="project" value="UniProtKB-KW"/>
</dbReference>
<dbReference type="EMBL" id="LCEK01000065">
    <property type="protein sequence ID" value="KKS70219.1"/>
    <property type="molecule type" value="Genomic_DNA"/>
</dbReference>
<evidence type="ECO:0000313" key="6">
    <source>
        <dbReference type="Proteomes" id="UP000033867"/>
    </source>
</evidence>
<evidence type="ECO:0000256" key="3">
    <source>
        <dbReference type="ARBA" id="ARBA00022840"/>
    </source>
</evidence>
<dbReference type="PROSITE" id="PS00211">
    <property type="entry name" value="ABC_TRANSPORTER_1"/>
    <property type="match status" value="1"/>
</dbReference>
<keyword evidence="2" id="KW-0547">Nucleotide-binding</keyword>
<dbReference type="Pfam" id="PF00005">
    <property type="entry name" value="ABC_tran"/>
    <property type="match status" value="1"/>
</dbReference>
<dbReference type="InterPro" id="IPR003439">
    <property type="entry name" value="ABC_transporter-like_ATP-bd"/>
</dbReference>
<accession>A0A0G1BAK3</accession>
<dbReference type="InterPro" id="IPR051120">
    <property type="entry name" value="ABC_AA/LPS_Transport"/>
</dbReference>
<evidence type="ECO:0000313" key="5">
    <source>
        <dbReference type="EMBL" id="KKS70219.1"/>
    </source>
</evidence>
<keyword evidence="1" id="KW-0813">Transport</keyword>
<keyword evidence="3 5" id="KW-0067">ATP-binding</keyword>
<gene>
    <name evidence="5" type="ORF">UV42_C0065G0002</name>
</gene>
<dbReference type="PANTHER" id="PTHR45772">
    <property type="entry name" value="CONSERVED COMPONENT OF ABC TRANSPORTER FOR NATURAL AMINO ACIDS-RELATED"/>
    <property type="match status" value="1"/>
</dbReference>
<dbReference type="PROSITE" id="PS50893">
    <property type="entry name" value="ABC_TRANSPORTER_2"/>
    <property type="match status" value="1"/>
</dbReference>
<dbReference type="GO" id="GO:0005886">
    <property type="term" value="C:plasma membrane"/>
    <property type="evidence" value="ECO:0007669"/>
    <property type="project" value="TreeGrafter"/>
</dbReference>
<dbReference type="InterPro" id="IPR017871">
    <property type="entry name" value="ABC_transporter-like_CS"/>
</dbReference>
<name>A0A0G1BAK3_9BACT</name>
<dbReference type="Proteomes" id="UP000033867">
    <property type="component" value="Unassembled WGS sequence"/>
</dbReference>
<dbReference type="InterPro" id="IPR027417">
    <property type="entry name" value="P-loop_NTPase"/>
</dbReference>
<dbReference type="CDD" id="cd03219">
    <property type="entry name" value="ABC_Mj1267_LivG_branched"/>
    <property type="match status" value="1"/>
</dbReference>
<comment type="caution">
    <text evidence="5">The sequence shown here is derived from an EMBL/GenBank/DDBJ whole genome shotgun (WGS) entry which is preliminary data.</text>
</comment>
<dbReference type="SMART" id="SM00382">
    <property type="entry name" value="AAA"/>
    <property type="match status" value="1"/>
</dbReference>
<evidence type="ECO:0000259" key="4">
    <source>
        <dbReference type="PROSITE" id="PS50893"/>
    </source>
</evidence>
<dbReference type="GO" id="GO:0016887">
    <property type="term" value="F:ATP hydrolysis activity"/>
    <property type="evidence" value="ECO:0007669"/>
    <property type="project" value="InterPro"/>
</dbReference>
<dbReference type="AlphaFoldDB" id="A0A0G1BAK3"/>
<sequence>MKILETKNLVKRFNGVHAVDRLSIGIEKGKITGIIGPNGSGKTTLINLLSGVLEIGDGEVVIDEAEKLTRLLPRQISFYGITRTFQNVRLFEQMTVLDNILVVVTERNVFASLFEKHTDYHGKIAEEVLQKVGLWEKKNQLAVNLSYGQRKLLEIARTLAMKAEIYLFDEPFAGLFPEMRKIISDIIRELKRENKTVILVEHDMGLIRELCDYTFVMDEGKLLAEGAPEHVLEKRAVIEAYLGE</sequence>
<evidence type="ECO:0000256" key="2">
    <source>
        <dbReference type="ARBA" id="ARBA00022741"/>
    </source>
</evidence>
<dbReference type="InterPro" id="IPR003593">
    <property type="entry name" value="AAA+_ATPase"/>
</dbReference>
<dbReference type="SUPFAM" id="SSF52540">
    <property type="entry name" value="P-loop containing nucleoside triphosphate hydrolases"/>
    <property type="match status" value="1"/>
</dbReference>